<organism evidence="2">
    <name type="scientific">uncultured Thermomicrobiales bacterium</name>
    <dbReference type="NCBI Taxonomy" id="1645740"/>
    <lineage>
        <taxon>Bacteria</taxon>
        <taxon>Pseudomonadati</taxon>
        <taxon>Thermomicrobiota</taxon>
        <taxon>Thermomicrobia</taxon>
        <taxon>Thermomicrobiales</taxon>
        <taxon>environmental samples</taxon>
    </lineage>
</organism>
<evidence type="ECO:0000256" key="1">
    <source>
        <dbReference type="SAM" id="MobiDB-lite"/>
    </source>
</evidence>
<accession>A0A6J4U4R1</accession>
<reference evidence="2" key="1">
    <citation type="submission" date="2020-02" db="EMBL/GenBank/DDBJ databases">
        <authorList>
            <person name="Meier V. D."/>
        </authorList>
    </citation>
    <scope>NUCLEOTIDE SEQUENCE</scope>
    <source>
        <strain evidence="2">AVDCRST_MAG49</strain>
    </source>
</reference>
<feature type="region of interest" description="Disordered" evidence="1">
    <location>
        <begin position="55"/>
        <end position="96"/>
    </location>
</feature>
<sequence>DDSPGGGCPGRWRRRIGARDRAGAPQLRAADALGGRPESAGAGRCGAALLARSSRPPTVCRVEGHGTPRPRARPGDPGVVPTGTRRPGDEARPTTTACLRIGPGWLRSTWAARWRPPGRPSGAGVRPTM</sequence>
<protein>
    <submittedName>
        <fullName evidence="2">Uncharacterized protein</fullName>
    </submittedName>
</protein>
<name>A0A6J4U4R1_9BACT</name>
<gene>
    <name evidence="2" type="ORF">AVDCRST_MAG49-830</name>
</gene>
<feature type="non-terminal residue" evidence="2">
    <location>
        <position position="129"/>
    </location>
</feature>
<feature type="region of interest" description="Disordered" evidence="1">
    <location>
        <begin position="1"/>
        <end position="42"/>
    </location>
</feature>
<proteinExistence type="predicted"/>
<dbReference type="EMBL" id="CADCWG010000053">
    <property type="protein sequence ID" value="CAA9540716.1"/>
    <property type="molecule type" value="Genomic_DNA"/>
</dbReference>
<dbReference type="AlphaFoldDB" id="A0A6J4U4R1"/>
<feature type="non-terminal residue" evidence="2">
    <location>
        <position position="1"/>
    </location>
</feature>
<evidence type="ECO:0000313" key="2">
    <source>
        <dbReference type="EMBL" id="CAA9540716.1"/>
    </source>
</evidence>